<accession>A0ABU5STJ6</accession>
<comment type="caution">
    <text evidence="1">The sequence shown here is derived from an EMBL/GenBank/DDBJ whole genome shotgun (WGS) entry which is preliminary data.</text>
</comment>
<sequence length="122" mass="13367">MATRAVYSFTGFPGQPERHLYLHHDGYPTGAAWRFATALRQRPEPEAFAAAFLASQPGAEPLAAPEQAADAEYRYRVQLLAGGGALQVACWRRLPGGASWQPRCGPMALELFIRRFLPGDPV</sequence>
<dbReference type="EMBL" id="JAYGHY010000008">
    <property type="protein sequence ID" value="MEA5441799.1"/>
    <property type="molecule type" value="Genomic_DNA"/>
</dbReference>
<dbReference type="RefSeq" id="WP_323355909.1">
    <property type="nucleotide sequence ID" value="NZ_JAYGHY010000008.1"/>
</dbReference>
<gene>
    <name evidence="1" type="ORF">VB739_04455</name>
</gene>
<evidence type="ECO:0000313" key="2">
    <source>
        <dbReference type="Proteomes" id="UP001302329"/>
    </source>
</evidence>
<protein>
    <submittedName>
        <fullName evidence="1">Uncharacterized protein</fullName>
    </submittedName>
</protein>
<name>A0ABU5STJ6_9CYAN</name>
<proteinExistence type="predicted"/>
<evidence type="ECO:0000313" key="1">
    <source>
        <dbReference type="EMBL" id="MEA5441799.1"/>
    </source>
</evidence>
<organism evidence="1 2">
    <name type="scientific">Cyanobium gracile UHCC 0281</name>
    <dbReference type="NCBI Taxonomy" id="3110309"/>
    <lineage>
        <taxon>Bacteria</taxon>
        <taxon>Bacillati</taxon>
        <taxon>Cyanobacteriota</taxon>
        <taxon>Cyanophyceae</taxon>
        <taxon>Synechococcales</taxon>
        <taxon>Prochlorococcaceae</taxon>
        <taxon>Cyanobium</taxon>
    </lineage>
</organism>
<reference evidence="1 2" key="1">
    <citation type="submission" date="2023-12" db="EMBL/GenBank/DDBJ databases">
        <title>Baltic Sea Cyanobacteria.</title>
        <authorList>
            <person name="Delbaje E."/>
            <person name="Fewer D.P."/>
            <person name="Shishido T.K."/>
        </authorList>
    </citation>
    <scope>NUCLEOTIDE SEQUENCE [LARGE SCALE GENOMIC DNA]</scope>
    <source>
        <strain evidence="1 2">UHCC 0281</strain>
    </source>
</reference>
<keyword evidence="2" id="KW-1185">Reference proteome</keyword>
<dbReference type="Proteomes" id="UP001302329">
    <property type="component" value="Unassembled WGS sequence"/>
</dbReference>